<name>A0ABS2KV32_9NOCA</name>
<dbReference type="Pfam" id="PF14534">
    <property type="entry name" value="DUF4440"/>
    <property type="match status" value="1"/>
</dbReference>
<dbReference type="Proteomes" id="UP000703038">
    <property type="component" value="Unassembled WGS sequence"/>
</dbReference>
<protein>
    <recommendedName>
        <fullName evidence="1">DUF4440 domain-containing protein</fullName>
    </recommendedName>
</protein>
<organism evidence="2 3">
    <name type="scientific">Rhodococcoides corynebacterioides</name>
    <dbReference type="NCBI Taxonomy" id="53972"/>
    <lineage>
        <taxon>Bacteria</taxon>
        <taxon>Bacillati</taxon>
        <taxon>Actinomycetota</taxon>
        <taxon>Actinomycetes</taxon>
        <taxon>Mycobacteriales</taxon>
        <taxon>Nocardiaceae</taxon>
        <taxon>Rhodococcoides</taxon>
    </lineage>
</organism>
<dbReference type="RefSeq" id="WP_204868776.1">
    <property type="nucleotide sequence ID" value="NZ_JAFBBK010000001.1"/>
</dbReference>
<dbReference type="EMBL" id="JAFBBK010000001">
    <property type="protein sequence ID" value="MBM7415804.1"/>
    <property type="molecule type" value="Genomic_DNA"/>
</dbReference>
<accession>A0ABS2KV32</accession>
<dbReference type="InterPro" id="IPR032710">
    <property type="entry name" value="NTF2-like_dom_sf"/>
</dbReference>
<dbReference type="SUPFAM" id="SSF54427">
    <property type="entry name" value="NTF2-like"/>
    <property type="match status" value="1"/>
</dbReference>
<keyword evidence="3" id="KW-1185">Reference proteome</keyword>
<evidence type="ECO:0000259" key="1">
    <source>
        <dbReference type="Pfam" id="PF14534"/>
    </source>
</evidence>
<feature type="domain" description="DUF4440" evidence="1">
    <location>
        <begin position="4"/>
        <end position="99"/>
    </location>
</feature>
<proteinExistence type="predicted"/>
<evidence type="ECO:0000313" key="3">
    <source>
        <dbReference type="Proteomes" id="UP000703038"/>
    </source>
</evidence>
<sequence length="108" mass="12013">MIGLEKALLDPSTRASAQDLEELLDPQFEEIGASGRVWARAEMIEALLRERDEEPIVAVGFVGREIATDVVLVTYETVHAGVRARRSSLWRSSNGAWRLVFHQGTVAH</sequence>
<reference evidence="2 3" key="1">
    <citation type="submission" date="2021-01" db="EMBL/GenBank/DDBJ databases">
        <title>Genomics of switchgrass bacterial isolates.</title>
        <authorList>
            <person name="Shade A."/>
        </authorList>
    </citation>
    <scope>NUCLEOTIDE SEQUENCE [LARGE SCALE GENOMIC DNA]</scope>
    <source>
        <strain evidence="2 3">PvP111</strain>
    </source>
</reference>
<dbReference type="Gene3D" id="3.10.450.50">
    <property type="match status" value="1"/>
</dbReference>
<comment type="caution">
    <text evidence="2">The sequence shown here is derived from an EMBL/GenBank/DDBJ whole genome shotgun (WGS) entry which is preliminary data.</text>
</comment>
<dbReference type="InterPro" id="IPR027843">
    <property type="entry name" value="DUF4440"/>
</dbReference>
<evidence type="ECO:0000313" key="2">
    <source>
        <dbReference type="EMBL" id="MBM7415804.1"/>
    </source>
</evidence>
<gene>
    <name evidence="2" type="ORF">JOE42_002537</name>
</gene>